<dbReference type="Proteomes" id="UP001153678">
    <property type="component" value="Unassembled WGS sequence"/>
</dbReference>
<name>A0A9W4SKG3_9GLOM</name>
<feature type="domain" description="DUF7431" evidence="2">
    <location>
        <begin position="585"/>
        <end position="711"/>
    </location>
</feature>
<accession>A0A9W4SKG3</accession>
<keyword evidence="4" id="KW-1185">Reference proteome</keyword>
<protein>
    <submittedName>
        <fullName evidence="3">14957_t:CDS:1</fullName>
    </submittedName>
</protein>
<evidence type="ECO:0000259" key="1">
    <source>
        <dbReference type="Pfam" id="PF22693"/>
    </source>
</evidence>
<evidence type="ECO:0000313" key="4">
    <source>
        <dbReference type="Proteomes" id="UP001153678"/>
    </source>
</evidence>
<gene>
    <name evidence="3" type="ORF">FWILDA_LOCUS5980</name>
</gene>
<dbReference type="OrthoDB" id="2334385at2759"/>
<dbReference type="Pfam" id="PF22693">
    <property type="entry name" value="MACPF_1"/>
    <property type="match status" value="1"/>
</dbReference>
<proteinExistence type="predicted"/>
<sequence length="733" mass="84776">MNLNFKKLLNIAVQIVDTQSEPAIVELNELKLKDNLSNIRKKLEKSGEIEMNDTLLFAKIRRQNGNDTEFELLTIAREEENEKVLNDIIEEKEDRKIFYLMKHPNFDRKEVVDIAVDIVVQIDDQSSLNKLVTLNPKDNLSNIRKKLEENSLIEMNTLIFAKKCGQNNKVTLAEIAREDENKKVLNNIIENSPDNLYITLTKNSNPGWEVFNGLRKLDYGRTMFFDGRTVTKEANRRAFIMGNCEMTKINGDGYSKSEHEYISKEDCMVKTNFFFNSDIGVDFVNLGISCEQSQNINSKFETNVSYRYTEYRKVSLKFDKGSLKPTEEFEKRVVDAINSEDSRIQFKTIIEDYGQFIPTEVILGGRVYYEGKQIAREDSEENDKEGVFASAIKASNVNVGIGTKNSNRKYKFAEDKYTILIGGKQPIGDFVETTWSKSLENYENWNCIEYKNLISIFQPLSDELRQNIIKSLGKKIRYSNIENYNYEFLKVSNIFKINTIPKDIENIFHKSEDYGFFAAVVDTKMDNNVIFNFQVFCPSKGNPRIKIHFWNTDSMEFKDSLNYQEGSLVNRGHCLTSVINGDESSFLNGSLVIGHHFFNSDQNKIGLYAFAYCLKNRRYVKPPEFTFHTLIISNYPKTDVYDIYRFENQSGMRNAMSRFSNKINRSNSSTKTKPKYISLYCTGVNNCGPIFLKQHANKVNYKLINCGCKQNNSCICRKKTSKENLNYTIFDPK</sequence>
<feature type="domain" description="MACPF-like" evidence="1">
    <location>
        <begin position="290"/>
        <end position="468"/>
    </location>
</feature>
<feature type="domain" description="DUF7431" evidence="2">
    <location>
        <begin position="476"/>
        <end position="556"/>
    </location>
</feature>
<organism evidence="3 4">
    <name type="scientific">Funneliformis geosporum</name>
    <dbReference type="NCBI Taxonomy" id="1117311"/>
    <lineage>
        <taxon>Eukaryota</taxon>
        <taxon>Fungi</taxon>
        <taxon>Fungi incertae sedis</taxon>
        <taxon>Mucoromycota</taxon>
        <taxon>Glomeromycotina</taxon>
        <taxon>Glomeromycetes</taxon>
        <taxon>Glomerales</taxon>
        <taxon>Glomeraceae</taxon>
        <taxon>Funneliformis</taxon>
    </lineage>
</organism>
<evidence type="ECO:0000313" key="3">
    <source>
        <dbReference type="EMBL" id="CAI2173229.1"/>
    </source>
</evidence>
<dbReference type="Pfam" id="PF24209">
    <property type="entry name" value="DUF7431"/>
    <property type="match status" value="2"/>
</dbReference>
<dbReference type="InterPro" id="IPR055854">
    <property type="entry name" value="DUF7431"/>
</dbReference>
<comment type="caution">
    <text evidence="3">The sequence shown here is derived from an EMBL/GenBank/DDBJ whole genome shotgun (WGS) entry which is preliminary data.</text>
</comment>
<evidence type="ECO:0000259" key="2">
    <source>
        <dbReference type="Pfam" id="PF24209"/>
    </source>
</evidence>
<reference evidence="3" key="1">
    <citation type="submission" date="2022-08" db="EMBL/GenBank/DDBJ databases">
        <authorList>
            <person name="Kallberg Y."/>
            <person name="Tangrot J."/>
            <person name="Rosling A."/>
        </authorList>
    </citation>
    <scope>NUCLEOTIDE SEQUENCE</scope>
    <source>
        <strain evidence="3">Wild A</strain>
    </source>
</reference>
<dbReference type="EMBL" id="CAMKVN010001036">
    <property type="protein sequence ID" value="CAI2173229.1"/>
    <property type="molecule type" value="Genomic_DNA"/>
</dbReference>
<dbReference type="InterPro" id="IPR054586">
    <property type="entry name" value="MACPF_1_fungal"/>
</dbReference>
<dbReference type="AlphaFoldDB" id="A0A9W4SKG3"/>